<comment type="subcellular location">
    <subcellularLocation>
        <location evidence="1">Cell membrane</location>
        <topology evidence="1">Multi-pass membrane protein</topology>
    </subcellularLocation>
</comment>
<dbReference type="EMBL" id="FXTP01000010">
    <property type="protein sequence ID" value="SMO77562.1"/>
    <property type="molecule type" value="Genomic_DNA"/>
</dbReference>
<sequence length="347" mass="38178">MSSEPQNTGRPQTFFSKKYLFISIALSILTMAGVIYYTYTPGVLHHLKPKRLPGLGIALVVSLLRVWFLAAKIRFLSEKKLDWMASTRVVLAWDFTSAVTPSTIGGAPMATYAMTKEGLKLGDAGAIILYGVLLDQLWFAMAIPILLFAGIFYEVVPAEIGLVGDVSMGLLYVGLLSYASVLAYGVLVNPAAIKKIVKVVFKLPLLRRMSDKIEVEAENLEQYAEQLRRKPLSFLLKAFFLSTMSWLCRIALPTIVVLSLLPAPEILSVLRSLAMNLAFLVVPTPGGSGGVEGLFVLFQGPLITREGFIGLAVFVWRIISYYISIGLGMMATTWYVNQKVVEIQAQD</sequence>
<protein>
    <recommendedName>
        <fullName evidence="9">Lysylphosphatidylglycerol synthase TM region</fullName>
    </recommendedName>
</protein>
<feature type="transmembrane region" description="Helical" evidence="6">
    <location>
        <begin position="168"/>
        <end position="188"/>
    </location>
</feature>
<dbReference type="PANTHER" id="PTHR37693:SF1">
    <property type="entry name" value="INTEGRAL MEMBRANE PROTEIN"/>
    <property type="match status" value="1"/>
</dbReference>
<evidence type="ECO:0000313" key="7">
    <source>
        <dbReference type="EMBL" id="SMO77562.1"/>
    </source>
</evidence>
<name>A0A521E0Z5_9BACT</name>
<feature type="transmembrane region" description="Helical" evidence="6">
    <location>
        <begin position="238"/>
        <end position="261"/>
    </location>
</feature>
<evidence type="ECO:0000313" key="8">
    <source>
        <dbReference type="Proteomes" id="UP000317557"/>
    </source>
</evidence>
<feature type="transmembrane region" description="Helical" evidence="6">
    <location>
        <begin position="308"/>
        <end position="331"/>
    </location>
</feature>
<accession>A0A521E0Z5</accession>
<dbReference type="Pfam" id="PF03706">
    <property type="entry name" value="LPG_synthase_TM"/>
    <property type="match status" value="1"/>
</dbReference>
<keyword evidence="8" id="KW-1185">Reference proteome</keyword>
<keyword evidence="3 6" id="KW-0812">Transmembrane</keyword>
<feature type="transmembrane region" description="Helical" evidence="6">
    <location>
        <begin position="273"/>
        <end position="296"/>
    </location>
</feature>
<dbReference type="InterPro" id="IPR022791">
    <property type="entry name" value="L-PG_synthase/AglD"/>
</dbReference>
<dbReference type="AlphaFoldDB" id="A0A521E0Z5"/>
<feature type="transmembrane region" description="Helical" evidence="6">
    <location>
        <begin position="51"/>
        <end position="70"/>
    </location>
</feature>
<feature type="transmembrane region" description="Helical" evidence="6">
    <location>
        <begin position="20"/>
        <end position="39"/>
    </location>
</feature>
<dbReference type="Proteomes" id="UP000317557">
    <property type="component" value="Unassembled WGS sequence"/>
</dbReference>
<evidence type="ECO:0000256" key="4">
    <source>
        <dbReference type="ARBA" id="ARBA00022989"/>
    </source>
</evidence>
<dbReference type="RefSeq" id="WP_246075264.1">
    <property type="nucleotide sequence ID" value="NZ_FXTP01000010.1"/>
</dbReference>
<keyword evidence="2" id="KW-1003">Cell membrane</keyword>
<proteinExistence type="predicted"/>
<evidence type="ECO:0008006" key="9">
    <source>
        <dbReference type="Google" id="ProtNLM"/>
    </source>
</evidence>
<evidence type="ECO:0000256" key="3">
    <source>
        <dbReference type="ARBA" id="ARBA00022692"/>
    </source>
</evidence>
<dbReference type="GO" id="GO:0005886">
    <property type="term" value="C:plasma membrane"/>
    <property type="evidence" value="ECO:0007669"/>
    <property type="project" value="UniProtKB-SubCell"/>
</dbReference>
<gene>
    <name evidence="7" type="ORF">SAMN06265219_11037</name>
</gene>
<keyword evidence="5 6" id="KW-0472">Membrane</keyword>
<evidence type="ECO:0000256" key="1">
    <source>
        <dbReference type="ARBA" id="ARBA00004651"/>
    </source>
</evidence>
<reference evidence="7 8" key="1">
    <citation type="submission" date="2017-05" db="EMBL/GenBank/DDBJ databases">
        <authorList>
            <person name="Varghese N."/>
            <person name="Submissions S."/>
        </authorList>
    </citation>
    <scope>NUCLEOTIDE SEQUENCE [LARGE SCALE GENOMIC DNA]</scope>
    <source>
        <strain evidence="7 8">DSM 21985</strain>
    </source>
</reference>
<dbReference type="NCBIfam" id="TIGR00374">
    <property type="entry name" value="flippase-like domain"/>
    <property type="match status" value="1"/>
</dbReference>
<evidence type="ECO:0000256" key="6">
    <source>
        <dbReference type="SAM" id="Phobius"/>
    </source>
</evidence>
<keyword evidence="4 6" id="KW-1133">Transmembrane helix</keyword>
<organism evidence="7 8">
    <name type="scientific">Gracilimonas mengyeensis</name>
    <dbReference type="NCBI Taxonomy" id="1302730"/>
    <lineage>
        <taxon>Bacteria</taxon>
        <taxon>Pseudomonadati</taxon>
        <taxon>Balneolota</taxon>
        <taxon>Balneolia</taxon>
        <taxon>Balneolales</taxon>
        <taxon>Balneolaceae</taxon>
        <taxon>Gracilimonas</taxon>
    </lineage>
</organism>
<dbReference type="PANTHER" id="PTHR37693">
    <property type="entry name" value="PHOSPHATIDYLGLYCEROL LYSYLTRANSFERASE"/>
    <property type="match status" value="1"/>
</dbReference>
<evidence type="ECO:0000256" key="5">
    <source>
        <dbReference type="ARBA" id="ARBA00023136"/>
    </source>
</evidence>
<feature type="transmembrane region" description="Helical" evidence="6">
    <location>
        <begin position="137"/>
        <end position="156"/>
    </location>
</feature>
<evidence type="ECO:0000256" key="2">
    <source>
        <dbReference type="ARBA" id="ARBA00022475"/>
    </source>
</evidence>